<gene>
    <name evidence="2" type="ORF">EHQ17_03650</name>
</gene>
<organism evidence="2 3">
    <name type="scientific">Leptospira gomenensis</name>
    <dbReference type="NCBI Taxonomy" id="2484974"/>
    <lineage>
        <taxon>Bacteria</taxon>
        <taxon>Pseudomonadati</taxon>
        <taxon>Spirochaetota</taxon>
        <taxon>Spirochaetia</taxon>
        <taxon>Leptospirales</taxon>
        <taxon>Leptospiraceae</taxon>
        <taxon>Leptospira</taxon>
    </lineage>
</organism>
<dbReference type="EMBL" id="RQFA01000015">
    <property type="protein sequence ID" value="TGK37289.1"/>
    <property type="molecule type" value="Genomic_DNA"/>
</dbReference>
<evidence type="ECO:0000313" key="2">
    <source>
        <dbReference type="EMBL" id="TGK37289.1"/>
    </source>
</evidence>
<proteinExistence type="predicted"/>
<dbReference type="RefSeq" id="WP_135594776.1">
    <property type="nucleotide sequence ID" value="NZ_RQFB01000130.1"/>
</dbReference>
<dbReference type="SUPFAM" id="SSF53335">
    <property type="entry name" value="S-adenosyl-L-methionine-dependent methyltransferases"/>
    <property type="match status" value="1"/>
</dbReference>
<dbReference type="Proteomes" id="UP000298277">
    <property type="component" value="Unassembled WGS sequence"/>
</dbReference>
<evidence type="ECO:0000259" key="1">
    <source>
        <dbReference type="Pfam" id="PF13649"/>
    </source>
</evidence>
<reference evidence="2" key="1">
    <citation type="journal article" date="2019" name="PLoS Negl. Trop. Dis.">
        <title>Revisiting the worldwide diversity of Leptospira species in the environment.</title>
        <authorList>
            <person name="Vincent A.T."/>
            <person name="Schiettekatte O."/>
            <person name="Bourhy P."/>
            <person name="Veyrier F.J."/>
            <person name="Picardeau M."/>
        </authorList>
    </citation>
    <scope>NUCLEOTIDE SEQUENCE [LARGE SCALE GENOMIC DNA]</scope>
    <source>
        <strain evidence="2">201800299</strain>
    </source>
</reference>
<dbReference type="AlphaFoldDB" id="A0A5F1YE94"/>
<keyword evidence="2" id="KW-0808">Transferase</keyword>
<dbReference type="Gene3D" id="3.40.50.150">
    <property type="entry name" value="Vaccinia Virus protein VP39"/>
    <property type="match status" value="1"/>
</dbReference>
<dbReference type="InterPro" id="IPR029063">
    <property type="entry name" value="SAM-dependent_MTases_sf"/>
</dbReference>
<protein>
    <submittedName>
        <fullName evidence="2">Class I SAM-dependent methyltransferase</fullName>
    </submittedName>
</protein>
<feature type="domain" description="Methyltransferase" evidence="1">
    <location>
        <begin position="38"/>
        <end position="131"/>
    </location>
</feature>
<accession>A0A5F1YE94</accession>
<keyword evidence="2" id="KW-0489">Methyltransferase</keyword>
<dbReference type="GO" id="GO:0008168">
    <property type="term" value="F:methyltransferase activity"/>
    <property type="evidence" value="ECO:0007669"/>
    <property type="project" value="UniProtKB-KW"/>
</dbReference>
<dbReference type="CDD" id="cd02440">
    <property type="entry name" value="AdoMet_MTases"/>
    <property type="match status" value="1"/>
</dbReference>
<keyword evidence="3" id="KW-1185">Reference proteome</keyword>
<dbReference type="OrthoDB" id="9784101at2"/>
<dbReference type="Pfam" id="PF13649">
    <property type="entry name" value="Methyltransf_25"/>
    <property type="match status" value="1"/>
</dbReference>
<dbReference type="GO" id="GO:0032259">
    <property type="term" value="P:methylation"/>
    <property type="evidence" value="ECO:0007669"/>
    <property type="project" value="UniProtKB-KW"/>
</dbReference>
<comment type="caution">
    <text evidence="2">The sequence shown here is derived from an EMBL/GenBank/DDBJ whole genome shotgun (WGS) entry which is preliminary data.</text>
</comment>
<name>A0A5F1YE94_9LEPT</name>
<sequence>MKVRDSGMPDSEYWNGLFDVPLILERMELSRETGTTVEFGSGYGTFTLPLARMRKTRIVAFEIEADLVRDLVKKKEEEGLNDILPVEKDIIGQGTSLSANSVDYVMIFNLLHHEDPIAILAEARRILKPGGIAGLVHWNYDSRTPRGPKMEIRPKPEDVYRWAKSTNFRVDSATPIDLPPYHYGFLARKD</sequence>
<dbReference type="InterPro" id="IPR041698">
    <property type="entry name" value="Methyltransf_25"/>
</dbReference>
<evidence type="ECO:0000313" key="3">
    <source>
        <dbReference type="Proteomes" id="UP000298277"/>
    </source>
</evidence>